<reference evidence="2" key="1">
    <citation type="journal article" date="2019" name="Int. J. Syst. Evol. Microbiol.">
        <title>The Global Catalogue of Microorganisms (GCM) 10K type strain sequencing project: providing services to taxonomists for standard genome sequencing and annotation.</title>
        <authorList>
            <consortium name="The Broad Institute Genomics Platform"/>
            <consortium name="The Broad Institute Genome Sequencing Center for Infectious Disease"/>
            <person name="Wu L."/>
            <person name="Ma J."/>
        </authorList>
    </citation>
    <scope>NUCLEOTIDE SEQUENCE [LARGE SCALE GENOMIC DNA]</scope>
    <source>
        <strain evidence="2">JCM 18325</strain>
    </source>
</reference>
<sequence>MISLITMSFSQCKHKSKLETQAPLELGEVYYKKWVVEPRGGGSGINLFITIKSNINKIVLDSVYFMDKTTKLVYIKDTLVMGRFKTSTNQPIDIVMSNEPYGEYGNKLPTIIPKLPFALHPNECIVSYKTDKKTKYFKISNITIKHNKSKEAPL</sequence>
<comment type="caution">
    <text evidence="1">The sequence shown here is derived from an EMBL/GenBank/DDBJ whole genome shotgun (WGS) entry which is preliminary data.</text>
</comment>
<dbReference type="Proteomes" id="UP001501433">
    <property type="component" value="Unassembled WGS sequence"/>
</dbReference>
<gene>
    <name evidence="1" type="ORF">GCM10023330_06030</name>
</gene>
<name>A0ABP9BZ91_9FLAO</name>
<organism evidence="1 2">
    <name type="scientific">Litoribaculum gwangyangense</name>
    <dbReference type="NCBI Taxonomy" id="1130722"/>
    <lineage>
        <taxon>Bacteria</taxon>
        <taxon>Pseudomonadati</taxon>
        <taxon>Bacteroidota</taxon>
        <taxon>Flavobacteriia</taxon>
        <taxon>Flavobacteriales</taxon>
        <taxon>Flavobacteriaceae</taxon>
        <taxon>Litoribaculum</taxon>
    </lineage>
</organism>
<keyword evidence="2" id="KW-1185">Reference proteome</keyword>
<accession>A0ABP9BZ91</accession>
<evidence type="ECO:0000313" key="2">
    <source>
        <dbReference type="Proteomes" id="UP001501433"/>
    </source>
</evidence>
<protein>
    <submittedName>
        <fullName evidence="1">Uncharacterized protein</fullName>
    </submittedName>
</protein>
<dbReference type="RefSeq" id="WP_345275450.1">
    <property type="nucleotide sequence ID" value="NZ_BAABJW010000001.1"/>
</dbReference>
<proteinExistence type="predicted"/>
<dbReference type="EMBL" id="BAABJW010000001">
    <property type="protein sequence ID" value="GAA4802681.1"/>
    <property type="molecule type" value="Genomic_DNA"/>
</dbReference>
<evidence type="ECO:0000313" key="1">
    <source>
        <dbReference type="EMBL" id="GAA4802681.1"/>
    </source>
</evidence>